<reference evidence="7" key="1">
    <citation type="submission" date="2020-09" db="EMBL/GenBank/DDBJ databases">
        <authorList>
            <person name="Kikuchi T."/>
        </authorList>
    </citation>
    <scope>NUCLEOTIDE SEQUENCE</scope>
    <source>
        <strain evidence="7">SH1</strain>
    </source>
</reference>
<protein>
    <recommendedName>
        <fullName evidence="6">Globin domain-containing protein</fullName>
    </recommendedName>
</protein>
<dbReference type="InterPro" id="IPR009050">
    <property type="entry name" value="Globin-like_sf"/>
</dbReference>
<dbReference type="AlphaFoldDB" id="A0A811L9R6"/>
<keyword evidence="8" id="KW-1185">Reference proteome</keyword>
<dbReference type="EMBL" id="CAJFCW020000005">
    <property type="protein sequence ID" value="CAG9119101.1"/>
    <property type="molecule type" value="Genomic_DNA"/>
</dbReference>
<accession>A0A811L9R6</accession>
<keyword evidence="3" id="KW-0408">Iron</keyword>
<gene>
    <name evidence="7" type="ORF">BOKJ2_LOCUS10673</name>
</gene>
<evidence type="ECO:0000259" key="6">
    <source>
        <dbReference type="Pfam" id="PF00042"/>
    </source>
</evidence>
<keyword evidence="4" id="KW-0813">Transport</keyword>
<comment type="similarity">
    <text evidence="4">Belongs to the globin family.</text>
</comment>
<dbReference type="SUPFAM" id="SSF46458">
    <property type="entry name" value="Globin-like"/>
    <property type="match status" value="1"/>
</dbReference>
<dbReference type="GO" id="GO:0019825">
    <property type="term" value="F:oxygen binding"/>
    <property type="evidence" value="ECO:0007669"/>
    <property type="project" value="InterPro"/>
</dbReference>
<dbReference type="Proteomes" id="UP000783686">
    <property type="component" value="Unassembled WGS sequence"/>
</dbReference>
<proteinExistence type="inferred from homology"/>
<feature type="domain" description="Globin" evidence="6">
    <location>
        <begin position="65"/>
        <end position="183"/>
    </location>
</feature>
<dbReference type="Gene3D" id="1.10.490.10">
    <property type="entry name" value="Globins"/>
    <property type="match status" value="1"/>
</dbReference>
<evidence type="ECO:0000313" key="7">
    <source>
        <dbReference type="EMBL" id="CAD5223903.1"/>
    </source>
</evidence>
<dbReference type="InterPro" id="IPR050532">
    <property type="entry name" value="Globin-like_OT"/>
</dbReference>
<evidence type="ECO:0000256" key="1">
    <source>
        <dbReference type="ARBA" id="ARBA00022617"/>
    </source>
</evidence>
<evidence type="ECO:0000256" key="5">
    <source>
        <dbReference type="SAM" id="MobiDB-lite"/>
    </source>
</evidence>
<dbReference type="GO" id="GO:0005344">
    <property type="term" value="F:oxygen carrier activity"/>
    <property type="evidence" value="ECO:0007669"/>
    <property type="project" value="UniProtKB-KW"/>
</dbReference>
<keyword evidence="4" id="KW-0561">Oxygen transport</keyword>
<evidence type="ECO:0000256" key="2">
    <source>
        <dbReference type="ARBA" id="ARBA00022723"/>
    </source>
</evidence>
<dbReference type="Pfam" id="PF00042">
    <property type="entry name" value="Globin"/>
    <property type="match status" value="1"/>
</dbReference>
<keyword evidence="2" id="KW-0479">Metal-binding</keyword>
<dbReference type="GO" id="GO:0020037">
    <property type="term" value="F:heme binding"/>
    <property type="evidence" value="ECO:0007669"/>
    <property type="project" value="InterPro"/>
</dbReference>
<feature type="region of interest" description="Disordered" evidence="5">
    <location>
        <begin position="1"/>
        <end position="30"/>
    </location>
</feature>
<organism evidence="7 8">
    <name type="scientific">Bursaphelenchus okinawaensis</name>
    <dbReference type="NCBI Taxonomy" id="465554"/>
    <lineage>
        <taxon>Eukaryota</taxon>
        <taxon>Metazoa</taxon>
        <taxon>Ecdysozoa</taxon>
        <taxon>Nematoda</taxon>
        <taxon>Chromadorea</taxon>
        <taxon>Rhabditida</taxon>
        <taxon>Tylenchina</taxon>
        <taxon>Tylenchomorpha</taxon>
        <taxon>Aphelenchoidea</taxon>
        <taxon>Aphelenchoididae</taxon>
        <taxon>Bursaphelenchus</taxon>
    </lineage>
</organism>
<evidence type="ECO:0000256" key="4">
    <source>
        <dbReference type="RuleBase" id="RU000356"/>
    </source>
</evidence>
<evidence type="ECO:0000256" key="3">
    <source>
        <dbReference type="ARBA" id="ARBA00023004"/>
    </source>
</evidence>
<dbReference type="GO" id="GO:0046872">
    <property type="term" value="F:metal ion binding"/>
    <property type="evidence" value="ECO:0007669"/>
    <property type="project" value="UniProtKB-KW"/>
</dbReference>
<keyword evidence="1 4" id="KW-0349">Heme</keyword>
<dbReference type="Proteomes" id="UP000614601">
    <property type="component" value="Unassembled WGS sequence"/>
</dbReference>
<dbReference type="InterPro" id="IPR000971">
    <property type="entry name" value="Globin"/>
</dbReference>
<dbReference type="PANTHER" id="PTHR46458">
    <property type="entry name" value="BLR2807 PROTEIN"/>
    <property type="match status" value="1"/>
</dbReference>
<name>A0A811L9R6_9BILA</name>
<dbReference type="OrthoDB" id="6344802at2759"/>
<dbReference type="PANTHER" id="PTHR46458:SF5">
    <property type="entry name" value="GLOBIN FAMILY PROFILE DOMAIN-CONTAINING PROTEIN"/>
    <property type="match status" value="1"/>
</dbReference>
<dbReference type="EMBL" id="CAJFDH010000005">
    <property type="protein sequence ID" value="CAD5223903.1"/>
    <property type="molecule type" value="Genomic_DNA"/>
</dbReference>
<comment type="caution">
    <text evidence="7">The sequence shown here is derived from an EMBL/GenBank/DDBJ whole genome shotgun (WGS) entry which is preliminary data.</text>
</comment>
<dbReference type="InterPro" id="IPR012292">
    <property type="entry name" value="Globin/Proto"/>
</dbReference>
<sequence>MGSGASKNKGRTVRQLDPPPNEAAAKENAPPSLDTRIGFASFRDFFTLKNYWKTVRRGEAECGKNLLARYLNSNPQFRSKYPKLKNAPDELSTGCADTAFEKVSALYLKLFDDVITVIEEQPGDASDAITRLINCGKLHKNKIEGVKAGDFALMEKPFLKMVEDVLQDRFNDKAETLFTKFFQFCLKYLNEGFNA</sequence>
<evidence type="ECO:0000313" key="8">
    <source>
        <dbReference type="Proteomes" id="UP000614601"/>
    </source>
</evidence>